<gene>
    <name evidence="2" type="ORF">EHS24_002701</name>
</gene>
<dbReference type="PANTHER" id="PTHR21021">
    <property type="entry name" value="GAF/PUTATIVE CYTOSKELETAL PROTEIN"/>
    <property type="match status" value="1"/>
</dbReference>
<dbReference type="OrthoDB" id="10253878at2759"/>
<name>A0A427XHK4_9TREE</name>
<dbReference type="InterPro" id="IPR007303">
    <property type="entry name" value="TIP41-like"/>
</dbReference>
<dbReference type="GeneID" id="39587244"/>
<reference evidence="2 3" key="1">
    <citation type="submission" date="2018-11" db="EMBL/GenBank/DDBJ databases">
        <title>Genome sequence of Apiotrichum porosum DSM 27194.</title>
        <authorList>
            <person name="Aliyu H."/>
            <person name="Gorte O."/>
            <person name="Ochsenreither K."/>
        </authorList>
    </citation>
    <scope>NUCLEOTIDE SEQUENCE [LARGE SCALE GENOMIC DNA]</scope>
    <source>
        <strain evidence="2 3">DSM 27194</strain>
    </source>
</reference>
<evidence type="ECO:0000256" key="1">
    <source>
        <dbReference type="ARBA" id="ARBA00006658"/>
    </source>
</evidence>
<dbReference type="EMBL" id="RSCE01000013">
    <property type="protein sequence ID" value="RSH78237.1"/>
    <property type="molecule type" value="Genomic_DNA"/>
</dbReference>
<organism evidence="2 3">
    <name type="scientific">Apiotrichum porosum</name>
    <dbReference type="NCBI Taxonomy" id="105984"/>
    <lineage>
        <taxon>Eukaryota</taxon>
        <taxon>Fungi</taxon>
        <taxon>Dikarya</taxon>
        <taxon>Basidiomycota</taxon>
        <taxon>Agaricomycotina</taxon>
        <taxon>Tremellomycetes</taxon>
        <taxon>Trichosporonales</taxon>
        <taxon>Trichosporonaceae</taxon>
        <taxon>Apiotrichum</taxon>
    </lineage>
</organism>
<dbReference type="STRING" id="105984.A0A427XHK4"/>
<dbReference type="RefSeq" id="XP_028473384.1">
    <property type="nucleotide sequence ID" value="XM_028618428.1"/>
</dbReference>
<dbReference type="PANTHER" id="PTHR21021:SF16">
    <property type="entry name" value="TIP41-LIKE PROTEIN"/>
    <property type="match status" value="1"/>
</dbReference>
<comment type="similarity">
    <text evidence="1">Belongs to the TIP41 family.</text>
</comment>
<dbReference type="Pfam" id="PF04176">
    <property type="entry name" value="TIP41"/>
    <property type="match status" value="1"/>
</dbReference>
<dbReference type="AlphaFoldDB" id="A0A427XHK4"/>
<dbReference type="GO" id="GO:0005829">
    <property type="term" value="C:cytosol"/>
    <property type="evidence" value="ECO:0007669"/>
    <property type="project" value="TreeGrafter"/>
</dbReference>
<keyword evidence="3" id="KW-1185">Reference proteome</keyword>
<accession>A0A427XHK4</accession>
<comment type="caution">
    <text evidence="2">The sequence shown here is derived from an EMBL/GenBank/DDBJ whole genome shotgun (WGS) entry which is preliminary data.</text>
</comment>
<protein>
    <recommendedName>
        <fullName evidence="4">TIP41-like protein</fullName>
    </recommendedName>
</protein>
<proteinExistence type="inferred from homology"/>
<evidence type="ECO:0000313" key="2">
    <source>
        <dbReference type="EMBL" id="RSH78237.1"/>
    </source>
</evidence>
<dbReference type="GO" id="GO:0031929">
    <property type="term" value="P:TOR signaling"/>
    <property type="evidence" value="ECO:0007669"/>
    <property type="project" value="TreeGrafter"/>
</dbReference>
<evidence type="ECO:0000313" key="3">
    <source>
        <dbReference type="Proteomes" id="UP000279236"/>
    </source>
</evidence>
<evidence type="ECO:0008006" key="4">
    <source>
        <dbReference type="Google" id="ProtNLM"/>
    </source>
</evidence>
<sequence>MRIGQWSIASTKRSILNGAEIEAAEKALSLPLPEMTFGNNSLVLTFEPSGFGSRASIPVTSAGPDSSASTSAPDSSVAADSQIRLAFDTLTALGQVATGEGWEDRVGGGVLVSMAEKWSKRVLSDIPLSTKPTFRPSETHEIPLALLARQDPVLDRILFYDDVALFEDELHDNGESILNARIRVMPHSFFILSRLFVRVDNVLFRIYDVRVYHEFGSNEIIRECSGLEADYDEVKLKQTDLSPLDDANFVYQALGKITAAKADQEPSTPSKRGKPWPGLGRRVEVLTLPGEVSVESASKGIEQMAL</sequence>
<dbReference type="Proteomes" id="UP000279236">
    <property type="component" value="Unassembled WGS sequence"/>
</dbReference>
<dbReference type="InterPro" id="IPR051330">
    <property type="entry name" value="Phosphatase_reg/MetRdx"/>
</dbReference>